<comment type="caution">
    <text evidence="2">The sequence shown here is derived from an EMBL/GenBank/DDBJ whole genome shotgun (WGS) entry which is preliminary data.</text>
</comment>
<sequence>MKEFKWNNLKEAFAQEQQNRQERIQLQPQAMFTSTSSAVKPISSQGVTCTFCGIPKHTEENCYMKQAASKDAHVRAKRDREEKRRKSRKGQKAHIAQ</sequence>
<name>A0A9Q5HQ62_SANBA</name>
<keyword evidence="3" id="KW-1185">Reference proteome</keyword>
<feature type="compositionally biased region" description="Basic residues" evidence="1">
    <location>
        <begin position="85"/>
        <end position="97"/>
    </location>
</feature>
<dbReference type="EMBL" id="LNZH02000217">
    <property type="protein sequence ID" value="OCB83904.1"/>
    <property type="molecule type" value="Genomic_DNA"/>
</dbReference>
<evidence type="ECO:0000256" key="1">
    <source>
        <dbReference type="SAM" id="MobiDB-lite"/>
    </source>
</evidence>
<dbReference type="AlphaFoldDB" id="A0A9Q5HQ62"/>
<feature type="compositionally biased region" description="Basic and acidic residues" evidence="1">
    <location>
        <begin position="67"/>
        <end position="84"/>
    </location>
</feature>
<organism evidence="2 3">
    <name type="scientific">Sanghuangporus baumii</name>
    <name type="common">Phellinus baumii</name>
    <dbReference type="NCBI Taxonomy" id="108892"/>
    <lineage>
        <taxon>Eukaryota</taxon>
        <taxon>Fungi</taxon>
        <taxon>Dikarya</taxon>
        <taxon>Basidiomycota</taxon>
        <taxon>Agaricomycotina</taxon>
        <taxon>Agaricomycetes</taxon>
        <taxon>Hymenochaetales</taxon>
        <taxon>Hymenochaetaceae</taxon>
        <taxon>Sanghuangporus</taxon>
    </lineage>
</organism>
<accession>A0A9Q5HQ62</accession>
<gene>
    <name evidence="2" type="ORF">A7U60_g9110</name>
</gene>
<protein>
    <submittedName>
        <fullName evidence="2">Uncharacterized protein</fullName>
    </submittedName>
</protein>
<dbReference type="Proteomes" id="UP000757232">
    <property type="component" value="Unassembled WGS sequence"/>
</dbReference>
<evidence type="ECO:0000313" key="3">
    <source>
        <dbReference type="Proteomes" id="UP000757232"/>
    </source>
</evidence>
<proteinExistence type="predicted"/>
<feature type="region of interest" description="Disordered" evidence="1">
    <location>
        <begin position="67"/>
        <end position="97"/>
    </location>
</feature>
<reference evidence="2" key="1">
    <citation type="submission" date="2016-06" db="EMBL/GenBank/DDBJ databases">
        <title>Draft Genome sequence of the fungus Inonotus baumii.</title>
        <authorList>
            <person name="Zhu H."/>
            <person name="Lin W."/>
        </authorList>
    </citation>
    <scope>NUCLEOTIDE SEQUENCE</scope>
    <source>
        <strain evidence="2">821</strain>
    </source>
</reference>
<evidence type="ECO:0000313" key="2">
    <source>
        <dbReference type="EMBL" id="OCB83904.1"/>
    </source>
</evidence>